<feature type="domain" description="Immunity protein 35" evidence="1">
    <location>
        <begin position="9"/>
        <end position="89"/>
    </location>
</feature>
<dbReference type="Proteomes" id="UP000318815">
    <property type="component" value="Unassembled WGS sequence"/>
</dbReference>
<reference evidence="2 4" key="1">
    <citation type="submission" date="2019-08" db="EMBL/GenBank/DDBJ databases">
        <title>Whole genome sequencing of chitin degrading bacteria Chitinophaga pinensis YS16.</title>
        <authorList>
            <person name="Singh R.P."/>
            <person name="Manchanda G."/>
            <person name="Maurya I.K."/>
            <person name="Joshi N.K."/>
            <person name="Srivastava A.K."/>
        </authorList>
    </citation>
    <scope>NUCLEOTIDE SEQUENCE [LARGE SCALE GENOMIC DNA]</scope>
    <source>
        <strain evidence="2 4">YS-16</strain>
    </source>
</reference>
<dbReference type="EMBL" id="VOHS01000016">
    <property type="protein sequence ID" value="TWV99448.1"/>
    <property type="molecule type" value="Genomic_DNA"/>
</dbReference>
<keyword evidence="4" id="KW-1185">Reference proteome</keyword>
<protein>
    <recommendedName>
        <fullName evidence="1">Immunity protein 35 domain-containing protein</fullName>
    </recommendedName>
</protein>
<evidence type="ECO:0000313" key="3">
    <source>
        <dbReference type="EMBL" id="TWV99448.1"/>
    </source>
</evidence>
<dbReference type="AlphaFoldDB" id="A0A5C6LRD6"/>
<comment type="caution">
    <text evidence="2">The sequence shown here is derived from an EMBL/GenBank/DDBJ whole genome shotgun (WGS) entry which is preliminary data.</text>
</comment>
<dbReference type="Pfam" id="PF15567">
    <property type="entry name" value="Imm35"/>
    <property type="match status" value="1"/>
</dbReference>
<accession>A0A5C6LRD6</accession>
<evidence type="ECO:0000259" key="1">
    <source>
        <dbReference type="Pfam" id="PF15567"/>
    </source>
</evidence>
<organism evidence="2 4">
    <name type="scientific">Chitinophaga pinensis</name>
    <dbReference type="NCBI Taxonomy" id="79329"/>
    <lineage>
        <taxon>Bacteria</taxon>
        <taxon>Pseudomonadati</taxon>
        <taxon>Bacteroidota</taxon>
        <taxon>Chitinophagia</taxon>
        <taxon>Chitinophagales</taxon>
        <taxon>Chitinophagaceae</taxon>
        <taxon>Chitinophaga</taxon>
    </lineage>
</organism>
<evidence type="ECO:0000313" key="4">
    <source>
        <dbReference type="Proteomes" id="UP000318815"/>
    </source>
</evidence>
<dbReference type="RefSeq" id="WP_146306233.1">
    <property type="nucleotide sequence ID" value="NZ_VOHS01000016.1"/>
</dbReference>
<dbReference type="InterPro" id="IPR029082">
    <property type="entry name" value="Imm35"/>
</dbReference>
<name>A0A5C6LRD6_9BACT</name>
<dbReference type="OrthoDB" id="681022at2"/>
<evidence type="ECO:0000313" key="2">
    <source>
        <dbReference type="EMBL" id="TWV99441.1"/>
    </source>
</evidence>
<gene>
    <name evidence="2" type="ORF">FEF09_17040</name>
    <name evidence="3" type="ORF">FEF09_17075</name>
</gene>
<proteinExistence type="predicted"/>
<sequence length="101" mass="11772">MSKAITLIEAKIKAYAYLKENPVLINRMELIIIDEYTIEFEYGWAFFYQTKKFIETGDIFDAIVVGALIVNKFTGNLFETGTARTAEEYIEEYVEECRSKF</sequence>
<dbReference type="EMBL" id="VOHS01000016">
    <property type="protein sequence ID" value="TWV99441.1"/>
    <property type="molecule type" value="Genomic_DNA"/>
</dbReference>